<dbReference type="InterPro" id="IPR000073">
    <property type="entry name" value="AB_hydrolase_1"/>
</dbReference>
<evidence type="ECO:0000256" key="5">
    <source>
        <dbReference type="ARBA" id="ARBA00022490"/>
    </source>
</evidence>
<dbReference type="Gene3D" id="3.40.50.1820">
    <property type="entry name" value="alpha/beta hydrolase"/>
    <property type="match status" value="1"/>
</dbReference>
<feature type="domain" description="AB hydrolase-1" evidence="11">
    <location>
        <begin position="39"/>
        <end position="294"/>
    </location>
</feature>
<comment type="similarity">
    <text evidence="3 8 10">Belongs to the peptidase S33 family.</text>
</comment>
<dbReference type="NCBIfam" id="TIGR01249">
    <property type="entry name" value="pro_imino_pep_1"/>
    <property type="match status" value="1"/>
</dbReference>
<keyword evidence="5 8" id="KW-0963">Cytoplasm</keyword>
<evidence type="ECO:0000259" key="11">
    <source>
        <dbReference type="Pfam" id="PF00561"/>
    </source>
</evidence>
<dbReference type="GO" id="GO:0004177">
    <property type="term" value="F:aminopeptidase activity"/>
    <property type="evidence" value="ECO:0007669"/>
    <property type="project" value="UniProtKB-UniRule"/>
</dbReference>
<evidence type="ECO:0000256" key="7">
    <source>
        <dbReference type="ARBA" id="ARBA00022801"/>
    </source>
</evidence>
<accession>A0A059Y2T8</accession>
<name>A0A059Y2T8_MYCBV</name>
<dbReference type="EMBL" id="CP005933">
    <property type="protein sequence ID" value="AIA33665.1"/>
    <property type="molecule type" value="Genomic_DNA"/>
</dbReference>
<dbReference type="KEGG" id="mbq:K668_00365"/>
<comment type="subcellular location">
    <subcellularLocation>
        <location evidence="2 8">Cytoplasm</location>
    </subcellularLocation>
</comment>
<evidence type="ECO:0000256" key="10">
    <source>
        <dbReference type="RuleBase" id="RU003421"/>
    </source>
</evidence>
<dbReference type="SUPFAM" id="SSF53474">
    <property type="entry name" value="alpha/beta-Hydrolases"/>
    <property type="match status" value="1"/>
</dbReference>
<dbReference type="RefSeq" id="WP_013954536.1">
    <property type="nucleotide sequence ID" value="NZ_CP005933.1"/>
</dbReference>
<evidence type="ECO:0000256" key="8">
    <source>
        <dbReference type="PIRNR" id="PIRNR006431"/>
    </source>
</evidence>
<dbReference type="GO" id="GO:0006508">
    <property type="term" value="P:proteolysis"/>
    <property type="evidence" value="ECO:0007669"/>
    <property type="project" value="UniProtKB-KW"/>
</dbReference>
<feature type="active site" description="Nucleophile" evidence="9">
    <location>
        <position position="113"/>
    </location>
</feature>
<dbReference type="PRINTS" id="PR00111">
    <property type="entry name" value="ABHYDROLASE"/>
</dbReference>
<dbReference type="InterPro" id="IPR002410">
    <property type="entry name" value="Peptidase_S33"/>
</dbReference>
<evidence type="ECO:0000256" key="2">
    <source>
        <dbReference type="ARBA" id="ARBA00004496"/>
    </source>
</evidence>
<sequence length="323" mass="37369">MNTNYLYDPIVPYESGYLKTNDGMHEIYYEVSGNPNGIPVLYIHGGPGAGCNENSRRLFNPKVYKIILFDQRGCGKSRPSMSLVNNTTWFLIDDIEMIREHLKIDKWALLGGSWGSTLALCYAINHPQRLLHIILRGVFLATKHDLIWLYQEGANYMNPVDFERYINLVPREKRNDVISYYHQLMNDSDPKIRIQAMNEWARWESINVKLLGGDFNESDTKANSEIALIENHYFYNNCFFEEGYILKNIHKISHITANIIHGAYDLICLPYCAYIVSKNMPRSTLKLLKDSGHSQWSDSILYELVKATDNYALDYFARKDLNG</sequence>
<dbReference type="GO" id="GO:0005737">
    <property type="term" value="C:cytoplasm"/>
    <property type="evidence" value="ECO:0007669"/>
    <property type="project" value="UniProtKB-SubCell"/>
</dbReference>
<dbReference type="PRINTS" id="PR00793">
    <property type="entry name" value="PROAMNOPTASE"/>
</dbReference>
<dbReference type="PIRSF" id="PIRSF006431">
    <property type="entry name" value="Pept_S33"/>
    <property type="match status" value="1"/>
</dbReference>
<dbReference type="InterPro" id="IPR005944">
    <property type="entry name" value="Pro_iminopeptidase"/>
</dbReference>
<evidence type="ECO:0000256" key="9">
    <source>
        <dbReference type="PIRSR" id="PIRSR006431-1"/>
    </source>
</evidence>
<dbReference type="InterPro" id="IPR029058">
    <property type="entry name" value="AB_hydrolase_fold"/>
</dbReference>
<gene>
    <name evidence="12" type="ORF">K668_00365</name>
</gene>
<dbReference type="Proteomes" id="UP000027182">
    <property type="component" value="Chromosome"/>
</dbReference>
<dbReference type="PANTHER" id="PTHR43722:SF1">
    <property type="entry name" value="PROLINE IMINOPEPTIDASE"/>
    <property type="match status" value="1"/>
</dbReference>
<dbReference type="PATRIC" id="fig|1316930.3.peg.76"/>
<evidence type="ECO:0000313" key="12">
    <source>
        <dbReference type="EMBL" id="AIA33665.1"/>
    </source>
</evidence>
<dbReference type="Pfam" id="PF00561">
    <property type="entry name" value="Abhydrolase_1"/>
    <property type="match status" value="1"/>
</dbReference>
<protein>
    <recommendedName>
        <fullName evidence="8 10">Proline iminopeptidase</fullName>
        <shortName evidence="8">PIP</shortName>
        <ecNumber evidence="8 10">3.4.11.5</ecNumber>
    </recommendedName>
    <alternativeName>
        <fullName evidence="8">Prolyl aminopeptidase</fullName>
    </alternativeName>
</protein>
<feature type="active site" description="Proton donor" evidence="9">
    <location>
        <position position="293"/>
    </location>
</feature>
<evidence type="ECO:0000256" key="1">
    <source>
        <dbReference type="ARBA" id="ARBA00001585"/>
    </source>
</evidence>
<keyword evidence="6 8" id="KW-0645">Protease</keyword>
<dbReference type="EC" id="3.4.11.5" evidence="8 10"/>
<dbReference type="HOGENOM" id="CLU_043739_2_2_14"/>
<comment type="catalytic activity">
    <reaction evidence="1 8 10">
        <text>Release of N-terminal proline from a peptide.</text>
        <dbReference type="EC" id="3.4.11.5"/>
    </reaction>
</comment>
<dbReference type="PANTHER" id="PTHR43722">
    <property type="entry name" value="PROLINE IMINOPEPTIDASE"/>
    <property type="match status" value="1"/>
</dbReference>
<feature type="active site" evidence="9">
    <location>
        <position position="265"/>
    </location>
</feature>
<evidence type="ECO:0000256" key="6">
    <source>
        <dbReference type="ARBA" id="ARBA00022670"/>
    </source>
</evidence>
<proteinExistence type="inferred from homology"/>
<keyword evidence="4 8" id="KW-0031">Aminopeptidase</keyword>
<organism evidence="12 13">
    <name type="scientific">Mycoplasmopsis bovis CQ-W70</name>
    <dbReference type="NCBI Taxonomy" id="1316930"/>
    <lineage>
        <taxon>Bacteria</taxon>
        <taxon>Bacillati</taxon>
        <taxon>Mycoplasmatota</taxon>
        <taxon>Mycoplasmoidales</taxon>
        <taxon>Metamycoplasmataceae</taxon>
        <taxon>Mycoplasmopsis</taxon>
    </lineage>
</organism>
<evidence type="ECO:0000256" key="3">
    <source>
        <dbReference type="ARBA" id="ARBA00010088"/>
    </source>
</evidence>
<reference evidence="12 13" key="1">
    <citation type="submission" date="2013-04" db="EMBL/GenBank/DDBJ databases">
        <authorList>
            <person name="Lin L."/>
            <person name="Zeng Z."/>
            <person name="Xie J."/>
            <person name="Luo L."/>
            <person name="Yang Z."/>
            <person name="Liang W."/>
            <person name="Lin H."/>
            <person name="Dong C."/>
            <person name="Sun Y."/>
        </authorList>
    </citation>
    <scope>NUCLEOTIDE SEQUENCE [LARGE SCALE GENOMIC DNA]</scope>
    <source>
        <strain evidence="12 13">CQ-W70</strain>
    </source>
</reference>
<dbReference type="AlphaFoldDB" id="A0A059Y2T8"/>
<keyword evidence="7 8" id="KW-0378">Hydrolase</keyword>
<evidence type="ECO:0000256" key="4">
    <source>
        <dbReference type="ARBA" id="ARBA00022438"/>
    </source>
</evidence>
<evidence type="ECO:0000313" key="13">
    <source>
        <dbReference type="Proteomes" id="UP000027182"/>
    </source>
</evidence>